<keyword evidence="2" id="KW-1185">Reference proteome</keyword>
<organism evidence="1 2">
    <name type="scientific">Nephila pilipes</name>
    <name type="common">Giant wood spider</name>
    <name type="synonym">Nephila maculata</name>
    <dbReference type="NCBI Taxonomy" id="299642"/>
    <lineage>
        <taxon>Eukaryota</taxon>
        <taxon>Metazoa</taxon>
        <taxon>Ecdysozoa</taxon>
        <taxon>Arthropoda</taxon>
        <taxon>Chelicerata</taxon>
        <taxon>Arachnida</taxon>
        <taxon>Araneae</taxon>
        <taxon>Araneomorphae</taxon>
        <taxon>Entelegynae</taxon>
        <taxon>Araneoidea</taxon>
        <taxon>Nephilidae</taxon>
        <taxon>Nephila</taxon>
    </lineage>
</organism>
<evidence type="ECO:0000313" key="2">
    <source>
        <dbReference type="Proteomes" id="UP000887013"/>
    </source>
</evidence>
<accession>A0A8X6N737</accession>
<feature type="non-terminal residue" evidence="1">
    <location>
        <position position="50"/>
    </location>
</feature>
<proteinExistence type="predicted"/>
<protein>
    <submittedName>
        <fullName evidence="1">Uncharacterized protein</fullName>
    </submittedName>
</protein>
<dbReference type="EMBL" id="BMAW01100942">
    <property type="protein sequence ID" value="GFS97370.1"/>
    <property type="molecule type" value="Genomic_DNA"/>
</dbReference>
<evidence type="ECO:0000313" key="1">
    <source>
        <dbReference type="EMBL" id="GFS97370.1"/>
    </source>
</evidence>
<name>A0A8X6N737_NEPPI</name>
<sequence length="50" mass="5839">MVTLNEKTLLVKLFYQNNPKAAVAFRKFIRQSFLKDSVSKDRCQMISDSK</sequence>
<dbReference type="AlphaFoldDB" id="A0A8X6N737"/>
<reference evidence="1" key="1">
    <citation type="submission" date="2020-08" db="EMBL/GenBank/DDBJ databases">
        <title>Multicomponent nature underlies the extraordinary mechanical properties of spider dragline silk.</title>
        <authorList>
            <person name="Kono N."/>
            <person name="Nakamura H."/>
            <person name="Mori M."/>
            <person name="Yoshida Y."/>
            <person name="Ohtoshi R."/>
            <person name="Malay A.D."/>
            <person name="Moran D.A.P."/>
            <person name="Tomita M."/>
            <person name="Numata K."/>
            <person name="Arakawa K."/>
        </authorList>
    </citation>
    <scope>NUCLEOTIDE SEQUENCE</scope>
</reference>
<gene>
    <name evidence="1" type="ORF">NPIL_14411</name>
</gene>
<comment type="caution">
    <text evidence="1">The sequence shown here is derived from an EMBL/GenBank/DDBJ whole genome shotgun (WGS) entry which is preliminary data.</text>
</comment>
<dbReference type="Proteomes" id="UP000887013">
    <property type="component" value="Unassembled WGS sequence"/>
</dbReference>